<keyword evidence="1" id="KW-0175">Coiled coil</keyword>
<proteinExistence type="predicted"/>
<name>A0A7G9WHI7_9FIRM</name>
<organism evidence="2 3">
    <name type="scientific">Caproicibacterium amylolyticum</name>
    <dbReference type="NCBI Taxonomy" id="2766537"/>
    <lineage>
        <taxon>Bacteria</taxon>
        <taxon>Bacillati</taxon>
        <taxon>Bacillota</taxon>
        <taxon>Clostridia</taxon>
        <taxon>Eubacteriales</taxon>
        <taxon>Oscillospiraceae</taxon>
        <taxon>Caproicibacterium</taxon>
    </lineage>
</organism>
<evidence type="ECO:0000256" key="1">
    <source>
        <dbReference type="SAM" id="Coils"/>
    </source>
</evidence>
<keyword evidence="3" id="KW-1185">Reference proteome</keyword>
<dbReference type="Pfam" id="PF13148">
    <property type="entry name" value="DUF3987"/>
    <property type="match status" value="1"/>
</dbReference>
<evidence type="ECO:0000313" key="2">
    <source>
        <dbReference type="EMBL" id="QNO18149.1"/>
    </source>
</evidence>
<accession>A0A7G9WHI7</accession>
<dbReference type="KEGG" id="caml:H6X83_00305"/>
<reference evidence="2 3" key="1">
    <citation type="submission" date="2020-08" db="EMBL/GenBank/DDBJ databases">
        <authorList>
            <person name="Ren C."/>
            <person name="Gu Y."/>
            <person name="Xu Y."/>
        </authorList>
    </citation>
    <scope>NUCLEOTIDE SEQUENCE [LARGE SCALE GENOMIC DNA]</scope>
    <source>
        <strain evidence="2 3">LBM18003</strain>
    </source>
</reference>
<dbReference type="Proteomes" id="UP000516046">
    <property type="component" value="Chromosome"/>
</dbReference>
<dbReference type="AlphaFoldDB" id="A0A7G9WHI7"/>
<protein>
    <submittedName>
        <fullName evidence="2">DUF3987 domain-containing protein</fullName>
    </submittedName>
</protein>
<feature type="coiled-coil region" evidence="1">
    <location>
        <begin position="167"/>
        <end position="214"/>
    </location>
</feature>
<gene>
    <name evidence="2" type="ORF">H6X83_00305</name>
</gene>
<evidence type="ECO:0000313" key="3">
    <source>
        <dbReference type="Proteomes" id="UP000516046"/>
    </source>
</evidence>
<dbReference type="EMBL" id="CP060696">
    <property type="protein sequence ID" value="QNO18149.1"/>
    <property type="molecule type" value="Genomic_DNA"/>
</dbReference>
<dbReference type="RefSeq" id="WP_212507213.1">
    <property type="nucleotide sequence ID" value="NZ_CP060696.1"/>
</dbReference>
<sequence length="557" mass="62326">MSCTEELKEHNIDSEIASLQSSQNWEEAARLLQEGDNMSLTAYKSTLAILSGTLGIQLPLAITSSVSTEESFPVEALPPVLYDFVCTQAKEKQISPSMLAPPCLAAISLGAMKKFCVHVSKNYFEPVNLWTLIVARPSERKSAAFEIVFAPIFAWQNSENQRLEPYIAKSEAHLNALEHKRSQIERQMELDGKAPNLELELADVEMELKTAEKDAVHPVKLWLTNVNSQSFEKALSENKEKIAILDSEATIFDMLTNMCSSKAGSAASDLSTFLHTYSGEGMRTERITRRNIVLQNPYSVFCVFIQNTVLDKLLENSNFTERGFTARFLINRPKSMIGTRLAPSDVPAAPQEVTEAWNALVKSILDIPLGETPNALELSAAAQTAAREYYYQIEQILNNVVGSKEYVLGKLYGTTMRIAGVLHIARLGSMAGAECISLHTMESAIAIAKYYKIQADTLYGESEDNQVAKNAQYILSMLKNHSLAGTIMTQNEIRHSCAKLKDRACKKDFETAIQLLEKHNFLFAYNEINDYRCGRKPKMWRISPFAAIKDEKFFLEE</sequence>
<dbReference type="InterPro" id="IPR025048">
    <property type="entry name" value="DUF3987"/>
</dbReference>